<comment type="caution">
    <text evidence="13">The sequence shown here is derived from an EMBL/GenBank/DDBJ whole genome shotgun (WGS) entry which is preliminary data.</text>
</comment>
<evidence type="ECO:0000256" key="10">
    <source>
        <dbReference type="PIRSR" id="PIRSR038945-2"/>
    </source>
</evidence>
<evidence type="ECO:0000256" key="1">
    <source>
        <dbReference type="ARBA" id="ARBA00001933"/>
    </source>
</evidence>
<dbReference type="GO" id="GO:0003941">
    <property type="term" value="F:L-serine ammonia-lyase activity"/>
    <property type="evidence" value="ECO:0007669"/>
    <property type="project" value="TreeGrafter"/>
</dbReference>
<dbReference type="PANTHER" id="PTHR48078">
    <property type="entry name" value="THREONINE DEHYDRATASE, MITOCHONDRIAL-RELATED"/>
    <property type="match status" value="1"/>
</dbReference>
<dbReference type="InterPro" id="IPR050147">
    <property type="entry name" value="Ser/Thr_Dehydratase"/>
</dbReference>
<gene>
    <name evidence="13" type="ORF">ENV82_04410</name>
</gene>
<evidence type="ECO:0000259" key="12">
    <source>
        <dbReference type="Pfam" id="PF00291"/>
    </source>
</evidence>
<dbReference type="UniPathway" id="UPA00050">
    <property type="reaction ID" value="UER00065"/>
</dbReference>
<dbReference type="SUPFAM" id="SSF53686">
    <property type="entry name" value="Tryptophan synthase beta subunit-like PLP-dependent enzymes"/>
    <property type="match status" value="1"/>
</dbReference>
<dbReference type="InterPro" id="IPR001926">
    <property type="entry name" value="TrpB-like_PALP"/>
</dbReference>
<dbReference type="EC" id="4.2.3.1" evidence="7 8"/>
<feature type="cross-link" description="Isoglutamyl lysine isopeptide (Lys-Gln) (interchain with Q-Cter in protein Pup)" evidence="11">
    <location>
        <position position="195"/>
    </location>
</feature>
<keyword evidence="4 8" id="KW-0663">Pyridoxal phosphate</keyword>
<comment type="pathway">
    <text evidence="8">Amino-acid biosynthesis; L-threonine biosynthesis; L-threonine from L-aspartate: step 5/5.</text>
</comment>
<reference evidence="13" key="1">
    <citation type="journal article" date="2020" name="mSystems">
        <title>Genome- and Community-Level Interaction Insights into Carbon Utilization and Element Cycling Functions of Hydrothermarchaeota in Hydrothermal Sediment.</title>
        <authorList>
            <person name="Zhou Z."/>
            <person name="Liu Y."/>
            <person name="Xu W."/>
            <person name="Pan J."/>
            <person name="Luo Z.H."/>
            <person name="Li M."/>
        </authorList>
    </citation>
    <scope>NUCLEOTIDE SEQUENCE [LARGE SCALE GENOMIC DNA]</scope>
    <source>
        <strain evidence="13">SpSt-794</strain>
    </source>
</reference>
<evidence type="ECO:0000256" key="2">
    <source>
        <dbReference type="ARBA" id="ARBA00005517"/>
    </source>
</evidence>
<evidence type="ECO:0000256" key="5">
    <source>
        <dbReference type="ARBA" id="ARBA00023239"/>
    </source>
</evidence>
<feature type="modified residue" description="N6-(pyridoxal phosphate)lysine" evidence="10">
    <location>
        <position position="114"/>
    </location>
</feature>
<evidence type="ECO:0000313" key="13">
    <source>
        <dbReference type="EMBL" id="HGW60652.1"/>
    </source>
</evidence>
<evidence type="ECO:0000256" key="11">
    <source>
        <dbReference type="PIRSR" id="PIRSR038945-3"/>
    </source>
</evidence>
<evidence type="ECO:0000256" key="9">
    <source>
        <dbReference type="PIRSR" id="PIRSR038945-1"/>
    </source>
</evidence>
<dbReference type="GO" id="GO:0004794">
    <property type="term" value="F:threonine deaminase activity"/>
    <property type="evidence" value="ECO:0007669"/>
    <property type="project" value="TreeGrafter"/>
</dbReference>
<dbReference type="InterPro" id="IPR036052">
    <property type="entry name" value="TrpB-like_PALP_sf"/>
</dbReference>
<dbReference type="NCBIfam" id="TIGR00260">
    <property type="entry name" value="thrC"/>
    <property type="match status" value="1"/>
</dbReference>
<dbReference type="GO" id="GO:0006567">
    <property type="term" value="P:L-threonine catabolic process"/>
    <property type="evidence" value="ECO:0007669"/>
    <property type="project" value="TreeGrafter"/>
</dbReference>
<evidence type="ECO:0000256" key="3">
    <source>
        <dbReference type="ARBA" id="ARBA00018679"/>
    </source>
</evidence>
<evidence type="ECO:0000256" key="8">
    <source>
        <dbReference type="PIRNR" id="PIRNR038945"/>
    </source>
</evidence>
<dbReference type="NCBIfam" id="NF006050">
    <property type="entry name" value="PRK08197.1"/>
    <property type="match status" value="1"/>
</dbReference>
<dbReference type="Gene3D" id="3.40.50.1100">
    <property type="match status" value="2"/>
</dbReference>
<comment type="catalytic activity">
    <reaction evidence="6 8">
        <text>O-phospho-L-homoserine + H2O = L-threonine + phosphate</text>
        <dbReference type="Rhea" id="RHEA:10840"/>
        <dbReference type="ChEBI" id="CHEBI:15377"/>
        <dbReference type="ChEBI" id="CHEBI:43474"/>
        <dbReference type="ChEBI" id="CHEBI:57590"/>
        <dbReference type="ChEBI" id="CHEBI:57926"/>
        <dbReference type="EC" id="4.2.3.1"/>
    </reaction>
</comment>
<comment type="similarity">
    <text evidence="2 8">Belongs to the threonine synthase family.</text>
</comment>
<keyword evidence="8" id="KW-0791">Threonine biosynthesis</keyword>
<dbReference type="GO" id="GO:0006565">
    <property type="term" value="P:L-serine catabolic process"/>
    <property type="evidence" value="ECO:0007669"/>
    <property type="project" value="TreeGrafter"/>
</dbReference>
<keyword evidence="8" id="KW-0028">Amino-acid biosynthesis</keyword>
<evidence type="ECO:0000256" key="7">
    <source>
        <dbReference type="NCBIfam" id="TIGR00260"/>
    </source>
</evidence>
<feature type="binding site" evidence="9">
    <location>
        <position position="140"/>
    </location>
    <ligand>
        <name>pyridoxal 5'-phosphate</name>
        <dbReference type="ChEBI" id="CHEBI:597326"/>
    </ligand>
</feature>
<name>A0A7C4TW17_9BACT</name>
<dbReference type="GO" id="GO:0009088">
    <property type="term" value="P:threonine biosynthetic process"/>
    <property type="evidence" value="ECO:0007669"/>
    <property type="project" value="UniProtKB-UniRule"/>
</dbReference>
<dbReference type="InterPro" id="IPR004450">
    <property type="entry name" value="Thr_synthase-like"/>
</dbReference>
<feature type="binding site" evidence="9">
    <location>
        <position position="377"/>
    </location>
    <ligand>
        <name>pyridoxal 5'-phosphate</name>
        <dbReference type="ChEBI" id="CHEBI:597326"/>
    </ligand>
</feature>
<dbReference type="InterPro" id="IPR026260">
    <property type="entry name" value="Thr_Synthase_bac/arc"/>
</dbReference>
<dbReference type="PANTHER" id="PTHR48078:SF6">
    <property type="entry name" value="L-THREONINE DEHYDRATASE CATABOLIC TDCB"/>
    <property type="match status" value="1"/>
</dbReference>
<dbReference type="Pfam" id="PF00291">
    <property type="entry name" value="PALP"/>
    <property type="match status" value="1"/>
</dbReference>
<keyword evidence="5 8" id="KW-0456">Lyase</keyword>
<accession>A0A7C4TW17</accession>
<feature type="domain" description="Tryptophan synthase beta chain-like PALP" evidence="12">
    <location>
        <begin position="79"/>
        <end position="378"/>
    </location>
</feature>
<comment type="function">
    <text evidence="8">Catalyzes the gamma-elimination of phosphate from L-phosphohomoserine and the beta-addition of water to produce L-threonine.</text>
</comment>
<dbReference type="PIRSF" id="PIRSF038945">
    <property type="entry name" value="Thr_synthase"/>
    <property type="match status" value="1"/>
</dbReference>
<dbReference type="EMBL" id="DTHV01000136">
    <property type="protein sequence ID" value="HGW60652.1"/>
    <property type="molecule type" value="Genomic_DNA"/>
</dbReference>
<proteinExistence type="inferred from homology"/>
<evidence type="ECO:0000256" key="6">
    <source>
        <dbReference type="ARBA" id="ARBA00049144"/>
    </source>
</evidence>
<dbReference type="AlphaFoldDB" id="A0A7C4TW17"/>
<sequence length="413" mass="44829">MGKVKMLKCLKCGGEYRENEVLYTCKSCGNEGLLEVHYDYEAIKKEFSIDYLKENKNYSMWRYLPLIPINDPSKIGPLQVGFTPLYEVKRIRKDLGVDNLFVKDDGRNPTASLKDRASAVVVVKAQELGKREITCASTGNAASSLAGATASLGLKSFIFVPKTAPKAKITQLLVFGATVFAVNGSYDEAFDLSIKATEEFGWYNRNTGFNPYTVEGKKTVALEIAEQLGFEAPDYVFVPVGDGNIISGVYKGFFDLLNLGIINKIPRLVAVQAEGCRPVVDAVNGDGIIRPVSPKTIADSISVGIPRSGIMAVKYVKEVNGFGIAVSDSEILSSIKYLGSMSGIFAEPAGATSFAGYLKALKERRIGKKDRVVVIITGNGLKDVDSAMKSVSAPIFIEPTIKDVKEQIKKMGI</sequence>
<dbReference type="GO" id="GO:0009097">
    <property type="term" value="P:isoleucine biosynthetic process"/>
    <property type="evidence" value="ECO:0007669"/>
    <property type="project" value="TreeGrafter"/>
</dbReference>
<organism evidence="13">
    <name type="scientific">Caldisericum exile</name>
    <dbReference type="NCBI Taxonomy" id="693075"/>
    <lineage>
        <taxon>Bacteria</taxon>
        <taxon>Pseudomonadati</taxon>
        <taxon>Caldisericota/Cryosericota group</taxon>
        <taxon>Caldisericota</taxon>
        <taxon>Caldisericia</taxon>
        <taxon>Caldisericales</taxon>
        <taxon>Caldisericaceae</taxon>
        <taxon>Caldisericum</taxon>
    </lineage>
</organism>
<evidence type="ECO:0000256" key="4">
    <source>
        <dbReference type="ARBA" id="ARBA00022898"/>
    </source>
</evidence>
<dbReference type="CDD" id="cd01563">
    <property type="entry name" value="Thr-synth_1"/>
    <property type="match status" value="1"/>
</dbReference>
<protein>
    <recommendedName>
        <fullName evidence="3 7">Threonine synthase</fullName>
        <ecNumber evidence="7 8">4.2.3.1</ecNumber>
    </recommendedName>
</protein>
<dbReference type="GO" id="GO:0004795">
    <property type="term" value="F:threonine synthase activity"/>
    <property type="evidence" value="ECO:0007669"/>
    <property type="project" value="UniProtKB-UniRule"/>
</dbReference>
<comment type="cofactor">
    <cofactor evidence="1 8 9">
        <name>pyridoxal 5'-phosphate</name>
        <dbReference type="ChEBI" id="CHEBI:597326"/>
    </cofactor>
</comment>